<feature type="region of interest" description="Disordered" evidence="1">
    <location>
        <begin position="28"/>
        <end position="57"/>
    </location>
</feature>
<accession>A0A821UP95</accession>
<dbReference type="EMBL" id="CAJOBZ010000032">
    <property type="protein sequence ID" value="CAF4893701.1"/>
    <property type="molecule type" value="Genomic_DNA"/>
</dbReference>
<reference evidence="2" key="1">
    <citation type="submission" date="2021-02" db="EMBL/GenBank/DDBJ databases">
        <authorList>
            <person name="Steward A R."/>
        </authorList>
    </citation>
    <scope>NUCLEOTIDE SEQUENCE</scope>
</reference>
<dbReference type="AlphaFoldDB" id="A0A821UP95"/>
<dbReference type="Proteomes" id="UP000663880">
    <property type="component" value="Unassembled WGS sequence"/>
</dbReference>
<keyword evidence="3" id="KW-1185">Reference proteome</keyword>
<protein>
    <submittedName>
        <fullName evidence="2">Uncharacterized protein</fullName>
    </submittedName>
</protein>
<evidence type="ECO:0000256" key="1">
    <source>
        <dbReference type="SAM" id="MobiDB-lite"/>
    </source>
</evidence>
<feature type="compositionally biased region" description="Basic and acidic residues" evidence="1">
    <location>
        <begin position="42"/>
        <end position="57"/>
    </location>
</feature>
<organism evidence="2 3">
    <name type="scientific">Pieris macdunnoughi</name>
    <dbReference type="NCBI Taxonomy" id="345717"/>
    <lineage>
        <taxon>Eukaryota</taxon>
        <taxon>Metazoa</taxon>
        <taxon>Ecdysozoa</taxon>
        <taxon>Arthropoda</taxon>
        <taxon>Hexapoda</taxon>
        <taxon>Insecta</taxon>
        <taxon>Pterygota</taxon>
        <taxon>Neoptera</taxon>
        <taxon>Endopterygota</taxon>
        <taxon>Lepidoptera</taxon>
        <taxon>Glossata</taxon>
        <taxon>Ditrysia</taxon>
        <taxon>Papilionoidea</taxon>
        <taxon>Pieridae</taxon>
        <taxon>Pierinae</taxon>
        <taxon>Pieris</taxon>
    </lineage>
</organism>
<comment type="caution">
    <text evidence="2">The sequence shown here is derived from an EMBL/GenBank/DDBJ whole genome shotgun (WGS) entry which is preliminary data.</text>
</comment>
<evidence type="ECO:0000313" key="2">
    <source>
        <dbReference type="EMBL" id="CAF4893701.1"/>
    </source>
</evidence>
<sequence>MRGLWRQRLPSRGARGLVRFAALGLGPRAPRPLRWRLSRPTPTDRRQRVGRHENHSSSDIHCCSIRCTPIIAMYDEALSNVESLCILFSRNSRARC</sequence>
<proteinExistence type="predicted"/>
<evidence type="ECO:0000313" key="3">
    <source>
        <dbReference type="Proteomes" id="UP000663880"/>
    </source>
</evidence>
<name>A0A821UP95_9NEOP</name>
<gene>
    <name evidence="2" type="ORF">PMACD_LOCUS10691</name>
</gene>